<evidence type="ECO:0000256" key="6">
    <source>
        <dbReference type="ARBA" id="ARBA00022660"/>
    </source>
</evidence>
<protein>
    <recommendedName>
        <fullName evidence="4">NADH-ubiquinone oxidoreductase chain 6</fullName>
        <ecNumber evidence="3">7.1.1.2</ecNumber>
    </recommendedName>
    <alternativeName>
        <fullName evidence="14">NADH dehydrogenase subunit 6</fullName>
    </alternativeName>
</protein>
<evidence type="ECO:0000256" key="12">
    <source>
        <dbReference type="ARBA" id="ARBA00023128"/>
    </source>
</evidence>
<reference evidence="17" key="1">
    <citation type="journal article" date="2017" name="Mol. Phylogenet. Evol.">
        <title>The mitogenome phylogeny of Adephaga (Coleoptera).</title>
        <authorList>
            <person name="Lopez-Lopez A."/>
            <person name="Vogler A.P."/>
        </authorList>
    </citation>
    <scope>NUCLEOTIDE SEQUENCE</scope>
</reference>
<gene>
    <name evidence="17" type="primary">nad6</name>
</gene>
<organism evidence="17">
    <name type="scientific">Metrius contractus</name>
    <name type="common">Bombardier beetle</name>
    <dbReference type="NCBI Taxonomy" id="63961"/>
    <lineage>
        <taxon>Eukaryota</taxon>
        <taxon>Metazoa</taxon>
        <taxon>Ecdysozoa</taxon>
        <taxon>Arthropoda</taxon>
        <taxon>Hexapoda</taxon>
        <taxon>Insecta</taxon>
        <taxon>Pterygota</taxon>
        <taxon>Neoptera</taxon>
        <taxon>Endopterygota</taxon>
        <taxon>Coleoptera</taxon>
        <taxon>Adephaga</taxon>
        <taxon>Caraboidea</taxon>
        <taxon>Carabidae</taxon>
        <taxon>Paussinae</taxon>
        <taxon>Metriini</taxon>
        <taxon>Metrius</taxon>
    </lineage>
</organism>
<comment type="subcellular location">
    <subcellularLocation>
        <location evidence="1">Mitochondrion membrane</location>
        <topology evidence="1">Multi-pass membrane protein</topology>
    </subcellularLocation>
</comment>
<geneLocation type="mitochondrion" evidence="17"/>
<proteinExistence type="inferred from homology"/>
<dbReference type="PANTHER" id="PTHR11435:SF1">
    <property type="entry name" value="NADH-UBIQUINONE OXIDOREDUCTASE CHAIN 6"/>
    <property type="match status" value="1"/>
</dbReference>
<sequence length="174" mass="20290">MYLMFLIMNLTMTITFLFMNHPLSMGLILLIQTMLVSLISGIFSYSYWFSYILFLIMLGGMLVLFIYMTSLASNEMMQFSIKIFSMILMMTMMSILTLIMIDFLTMTPLFKTSNMLDYINNNMMMKNENLIPLNMVYNPPNNLITLMLVNYLLLTLIAVVKIIDIKLGPLRQKF</sequence>
<accession>A0A343EYX0</accession>
<evidence type="ECO:0000256" key="3">
    <source>
        <dbReference type="ARBA" id="ARBA00012944"/>
    </source>
</evidence>
<evidence type="ECO:0000256" key="10">
    <source>
        <dbReference type="ARBA" id="ARBA00022989"/>
    </source>
</evidence>
<feature type="transmembrane region" description="Helical" evidence="16">
    <location>
        <begin position="48"/>
        <end position="67"/>
    </location>
</feature>
<dbReference type="InterPro" id="IPR050269">
    <property type="entry name" value="ComplexI_Subunit6"/>
</dbReference>
<evidence type="ECO:0000256" key="14">
    <source>
        <dbReference type="ARBA" id="ARBA00031019"/>
    </source>
</evidence>
<comment type="similarity">
    <text evidence="2">Belongs to the complex I subunit 6 family.</text>
</comment>
<dbReference type="EC" id="7.1.1.2" evidence="3"/>
<evidence type="ECO:0000256" key="4">
    <source>
        <dbReference type="ARBA" id="ARBA00021095"/>
    </source>
</evidence>
<evidence type="ECO:0000256" key="8">
    <source>
        <dbReference type="ARBA" id="ARBA00022967"/>
    </source>
</evidence>
<evidence type="ECO:0000256" key="13">
    <source>
        <dbReference type="ARBA" id="ARBA00023136"/>
    </source>
</evidence>
<dbReference type="GO" id="GO:0008137">
    <property type="term" value="F:NADH dehydrogenase (ubiquinone) activity"/>
    <property type="evidence" value="ECO:0007669"/>
    <property type="project" value="UniProtKB-EC"/>
</dbReference>
<dbReference type="AlphaFoldDB" id="A0A343EYX0"/>
<keyword evidence="12 17" id="KW-0496">Mitochondrion</keyword>
<evidence type="ECO:0000256" key="9">
    <source>
        <dbReference type="ARBA" id="ARBA00022982"/>
    </source>
</evidence>
<dbReference type="GO" id="GO:0031966">
    <property type="term" value="C:mitochondrial membrane"/>
    <property type="evidence" value="ECO:0007669"/>
    <property type="project" value="UniProtKB-SubCell"/>
</dbReference>
<keyword evidence="6" id="KW-0679">Respiratory chain</keyword>
<keyword evidence="11" id="KW-0520">NAD</keyword>
<keyword evidence="5" id="KW-0813">Transport</keyword>
<feature type="transmembrane region" description="Helical" evidence="16">
    <location>
        <begin position="79"/>
        <end position="101"/>
    </location>
</feature>
<keyword evidence="8" id="KW-1278">Translocase</keyword>
<keyword evidence="10 16" id="KW-1133">Transmembrane helix</keyword>
<evidence type="ECO:0000256" key="15">
    <source>
        <dbReference type="ARBA" id="ARBA00049551"/>
    </source>
</evidence>
<evidence type="ECO:0000256" key="7">
    <source>
        <dbReference type="ARBA" id="ARBA00022692"/>
    </source>
</evidence>
<evidence type="ECO:0000256" key="1">
    <source>
        <dbReference type="ARBA" id="ARBA00004225"/>
    </source>
</evidence>
<keyword evidence="13 16" id="KW-0472">Membrane</keyword>
<dbReference type="EMBL" id="MF497817">
    <property type="protein sequence ID" value="ASN65947.1"/>
    <property type="molecule type" value="Genomic_DNA"/>
</dbReference>
<keyword evidence="7 16" id="KW-0812">Transmembrane</keyword>
<evidence type="ECO:0000256" key="2">
    <source>
        <dbReference type="ARBA" id="ARBA00005698"/>
    </source>
</evidence>
<evidence type="ECO:0000256" key="11">
    <source>
        <dbReference type="ARBA" id="ARBA00023027"/>
    </source>
</evidence>
<keyword evidence="9" id="KW-0249">Electron transport</keyword>
<name>A0A343EYX0_METCO</name>
<feature type="transmembrane region" description="Helical" evidence="16">
    <location>
        <begin position="143"/>
        <end position="163"/>
    </location>
</feature>
<evidence type="ECO:0000256" key="16">
    <source>
        <dbReference type="SAM" id="Phobius"/>
    </source>
</evidence>
<evidence type="ECO:0000256" key="5">
    <source>
        <dbReference type="ARBA" id="ARBA00022448"/>
    </source>
</evidence>
<dbReference type="PANTHER" id="PTHR11435">
    <property type="entry name" value="NADH UBIQUINONE OXIDOREDUCTASE SUBUNIT ND6"/>
    <property type="match status" value="1"/>
</dbReference>
<evidence type="ECO:0000313" key="17">
    <source>
        <dbReference type="EMBL" id="ASN65947.1"/>
    </source>
</evidence>
<feature type="transmembrane region" description="Helical" evidence="16">
    <location>
        <begin position="21"/>
        <end position="42"/>
    </location>
</feature>
<comment type="catalytic activity">
    <reaction evidence="15">
        <text>a ubiquinone + NADH + 5 H(+)(in) = a ubiquinol + NAD(+) + 4 H(+)(out)</text>
        <dbReference type="Rhea" id="RHEA:29091"/>
        <dbReference type="Rhea" id="RHEA-COMP:9565"/>
        <dbReference type="Rhea" id="RHEA-COMP:9566"/>
        <dbReference type="ChEBI" id="CHEBI:15378"/>
        <dbReference type="ChEBI" id="CHEBI:16389"/>
        <dbReference type="ChEBI" id="CHEBI:17976"/>
        <dbReference type="ChEBI" id="CHEBI:57540"/>
        <dbReference type="ChEBI" id="CHEBI:57945"/>
        <dbReference type="EC" id="7.1.1.2"/>
    </reaction>
</comment>